<accession>A0A382K501</accession>
<sequence length="24" mass="2798">MDYLSIWIPVIEEFDKSKAQQSAV</sequence>
<organism evidence="1">
    <name type="scientific">marine metagenome</name>
    <dbReference type="NCBI Taxonomy" id="408172"/>
    <lineage>
        <taxon>unclassified sequences</taxon>
        <taxon>metagenomes</taxon>
        <taxon>ecological metagenomes</taxon>
    </lineage>
</organism>
<evidence type="ECO:0000313" key="1">
    <source>
        <dbReference type="EMBL" id="SVC19239.1"/>
    </source>
</evidence>
<protein>
    <submittedName>
        <fullName evidence="1">Uncharacterized protein</fullName>
    </submittedName>
</protein>
<gene>
    <name evidence="1" type="ORF">METZ01_LOCUS272093</name>
</gene>
<name>A0A382K501_9ZZZZ</name>
<dbReference type="AlphaFoldDB" id="A0A382K501"/>
<reference evidence="1" key="1">
    <citation type="submission" date="2018-05" db="EMBL/GenBank/DDBJ databases">
        <authorList>
            <person name="Lanie J.A."/>
            <person name="Ng W.-L."/>
            <person name="Kazmierczak K.M."/>
            <person name="Andrzejewski T.M."/>
            <person name="Davidsen T.M."/>
            <person name="Wayne K.J."/>
            <person name="Tettelin H."/>
            <person name="Glass J.I."/>
            <person name="Rusch D."/>
            <person name="Podicherti R."/>
            <person name="Tsui H.-C.T."/>
            <person name="Winkler M.E."/>
        </authorList>
    </citation>
    <scope>NUCLEOTIDE SEQUENCE</scope>
</reference>
<dbReference type="EMBL" id="UINC01078295">
    <property type="protein sequence ID" value="SVC19239.1"/>
    <property type="molecule type" value="Genomic_DNA"/>
</dbReference>
<proteinExistence type="predicted"/>